<dbReference type="Pfam" id="PF13412">
    <property type="entry name" value="HTH_24"/>
    <property type="match status" value="1"/>
</dbReference>
<gene>
    <name evidence="6" type="ORF">COB13_05955</name>
</gene>
<comment type="caution">
    <text evidence="6">The sequence shown here is derived from an EMBL/GenBank/DDBJ whole genome shotgun (WGS) entry which is preliminary data.</text>
</comment>
<dbReference type="PROSITE" id="PS50956">
    <property type="entry name" value="HTH_ASNC_2"/>
    <property type="match status" value="1"/>
</dbReference>
<evidence type="ECO:0000259" key="5">
    <source>
        <dbReference type="PROSITE" id="PS50956"/>
    </source>
</evidence>
<dbReference type="SUPFAM" id="SSF46785">
    <property type="entry name" value="Winged helix' DNA-binding domain"/>
    <property type="match status" value="1"/>
</dbReference>
<dbReference type="GO" id="GO:0006355">
    <property type="term" value="P:regulation of DNA-templated transcription"/>
    <property type="evidence" value="ECO:0007669"/>
    <property type="project" value="UniProtKB-ARBA"/>
</dbReference>
<feature type="domain" description="HTH asnC-type" evidence="5">
    <location>
        <begin position="4"/>
        <end position="65"/>
    </location>
</feature>
<dbReference type="InterPro" id="IPR000485">
    <property type="entry name" value="AsnC-type_HTH_dom"/>
</dbReference>
<dbReference type="GO" id="GO:0043565">
    <property type="term" value="F:sequence-specific DNA binding"/>
    <property type="evidence" value="ECO:0007669"/>
    <property type="project" value="InterPro"/>
</dbReference>
<keyword evidence="4" id="KW-0804">Transcription</keyword>
<dbReference type="GO" id="GO:0043200">
    <property type="term" value="P:response to amino acid"/>
    <property type="evidence" value="ECO:0007669"/>
    <property type="project" value="TreeGrafter"/>
</dbReference>
<keyword evidence="2" id="KW-0238">DNA-binding</keyword>
<dbReference type="EMBL" id="NVUS01000005">
    <property type="protein sequence ID" value="PCJ02135.1"/>
    <property type="molecule type" value="Genomic_DNA"/>
</dbReference>
<protein>
    <submittedName>
        <fullName evidence="6">ArsR family transcriptional regulator</fullName>
    </submittedName>
</protein>
<dbReference type="Pfam" id="PF01037">
    <property type="entry name" value="AsnC_trans_reg"/>
    <property type="match status" value="1"/>
</dbReference>
<dbReference type="AlphaFoldDB" id="A0A2A4Z578"/>
<dbReference type="PANTHER" id="PTHR30154:SF0">
    <property type="entry name" value="LEUCINE-RESPONSIVE REGULATORY PROTEIN"/>
    <property type="match status" value="1"/>
</dbReference>
<reference key="1">
    <citation type="submission" date="2017-08" db="EMBL/GenBank/DDBJ databases">
        <title>A dynamic microbial community with high functional redundancy inhabits the cold, oxic subseafloor aquifer.</title>
        <authorList>
            <person name="Tully B.J."/>
            <person name="Wheat C.G."/>
            <person name="Glazer B.T."/>
            <person name="Huber J.A."/>
        </authorList>
    </citation>
    <scope>NUCLEOTIDE SEQUENCE [LARGE SCALE GENOMIC DNA]</scope>
</reference>
<evidence type="ECO:0000256" key="3">
    <source>
        <dbReference type="ARBA" id="ARBA00023159"/>
    </source>
</evidence>
<keyword evidence="3" id="KW-0010">Activator</keyword>
<name>A0A2A4Z578_9PROT</name>
<evidence type="ECO:0000256" key="1">
    <source>
        <dbReference type="ARBA" id="ARBA00023015"/>
    </source>
</evidence>
<sequence length="154" mass="17468">MKDIDPIDCKILSELQKDGRISNAELSEKIHLSPSATAERTKRLQKDGYIKGYYAKLCPTKLNKALMVFIEVKLNRTDVNVFNEFNQAVQKSAEIMECHMLAGGFDYLIKARVKDMDAYRNFLGDVLLSLPGVRETHTYPVMEEVKDSNILPLG</sequence>
<evidence type="ECO:0000313" key="6">
    <source>
        <dbReference type="EMBL" id="PCJ02135.1"/>
    </source>
</evidence>
<reference evidence="6" key="2">
    <citation type="journal article" date="2018" name="ISME J.">
        <title>A dynamic microbial community with high functional redundancy inhabits the cold, oxic subseafloor aquifer.</title>
        <authorList>
            <person name="Tully B.J."/>
            <person name="Wheat C.G."/>
            <person name="Glazer B.T."/>
            <person name="Huber J.A."/>
        </authorList>
    </citation>
    <scope>NUCLEOTIDE SEQUENCE</scope>
    <source>
        <strain evidence="6">NORP83</strain>
    </source>
</reference>
<dbReference type="InterPro" id="IPR019887">
    <property type="entry name" value="Tscrpt_reg_AsnC/Lrp_C"/>
</dbReference>
<dbReference type="Gene3D" id="3.30.70.920">
    <property type="match status" value="1"/>
</dbReference>
<dbReference type="Gene3D" id="1.10.10.10">
    <property type="entry name" value="Winged helix-like DNA-binding domain superfamily/Winged helix DNA-binding domain"/>
    <property type="match status" value="1"/>
</dbReference>
<keyword evidence="1" id="KW-0805">Transcription regulation</keyword>
<dbReference type="GO" id="GO:0005829">
    <property type="term" value="C:cytosol"/>
    <property type="evidence" value="ECO:0007669"/>
    <property type="project" value="TreeGrafter"/>
</dbReference>
<organism evidence="6">
    <name type="scientific">OCS116 cluster bacterium</name>
    <dbReference type="NCBI Taxonomy" id="2030921"/>
    <lineage>
        <taxon>Bacteria</taxon>
        <taxon>Pseudomonadati</taxon>
        <taxon>Pseudomonadota</taxon>
        <taxon>Alphaproteobacteria</taxon>
        <taxon>OCS116 cluster</taxon>
    </lineage>
</organism>
<dbReference type="InterPro" id="IPR019888">
    <property type="entry name" value="Tscrpt_reg_AsnC-like"/>
</dbReference>
<evidence type="ECO:0000256" key="4">
    <source>
        <dbReference type="ARBA" id="ARBA00023163"/>
    </source>
</evidence>
<dbReference type="SMART" id="SM00344">
    <property type="entry name" value="HTH_ASNC"/>
    <property type="match status" value="1"/>
</dbReference>
<dbReference type="PANTHER" id="PTHR30154">
    <property type="entry name" value="LEUCINE-RESPONSIVE REGULATORY PROTEIN"/>
    <property type="match status" value="1"/>
</dbReference>
<dbReference type="InterPro" id="IPR011008">
    <property type="entry name" value="Dimeric_a/b-barrel"/>
</dbReference>
<evidence type="ECO:0000256" key="2">
    <source>
        <dbReference type="ARBA" id="ARBA00023125"/>
    </source>
</evidence>
<dbReference type="InterPro" id="IPR011991">
    <property type="entry name" value="ArsR-like_HTH"/>
</dbReference>
<dbReference type="CDD" id="cd00090">
    <property type="entry name" value="HTH_ARSR"/>
    <property type="match status" value="1"/>
</dbReference>
<dbReference type="SUPFAM" id="SSF54909">
    <property type="entry name" value="Dimeric alpha+beta barrel"/>
    <property type="match status" value="1"/>
</dbReference>
<proteinExistence type="predicted"/>
<accession>A0A2A4Z578</accession>
<dbReference type="InterPro" id="IPR036390">
    <property type="entry name" value="WH_DNA-bd_sf"/>
</dbReference>
<dbReference type="InterPro" id="IPR036388">
    <property type="entry name" value="WH-like_DNA-bd_sf"/>
</dbReference>
<dbReference type="PRINTS" id="PR00033">
    <property type="entry name" value="HTHASNC"/>
</dbReference>